<keyword evidence="7" id="KW-0256">Endoplasmic reticulum</keyword>
<reference evidence="16" key="3">
    <citation type="submission" date="2015-06" db="UniProtKB">
        <authorList>
            <consortium name="EnsemblMetazoa"/>
        </authorList>
    </citation>
    <scope>IDENTIFICATION</scope>
</reference>
<dbReference type="Proteomes" id="UP000014760">
    <property type="component" value="Unassembled WGS sequence"/>
</dbReference>
<keyword evidence="10" id="KW-0325">Glycoprotein</keyword>
<dbReference type="OrthoDB" id="272139at2759"/>
<evidence type="ECO:0000256" key="12">
    <source>
        <dbReference type="ARBA" id="ARBA00093602"/>
    </source>
</evidence>
<evidence type="ECO:0000256" key="2">
    <source>
        <dbReference type="ARBA" id="ARBA00004687"/>
    </source>
</evidence>
<dbReference type="AlphaFoldDB" id="R7U4W7"/>
<evidence type="ECO:0000256" key="1">
    <source>
        <dbReference type="ARBA" id="ARBA00004477"/>
    </source>
</evidence>
<sequence length="656" mass="74533">MEGHRRYILAVIWLCVLYVIGILLFTQGFLLSRAVVSHNNTCRVDFAGQAHNHLKDRHGFDGCWMHARFKKAVILIIDALRFDFVAHQELVGGSERPFQNKLVSINKLLDKQPMNSRLYRFIADPPTTTMQRLKGLTTGSLPTFVDASANFASAEISEDNIIQQMENQGKRVVFTGDDTWMGLYPTQFLKSFPFPSLNVKDLHTVDNGVIAHLNEELQQKDEWDILIGHTLGVDHCGHTYGPDHPIMEQKLKQMDDLINNLTKAVDDDTVLLVFGDHGMTKTGDHGGDSKDELNSALFVYSKSQITSTPPQKGQYPQVSQIDLVPTLSLLLGLPIPHSNLGSVVVDMFNHCPWWKTEANPERQLYHAIEALHLNAHQVHDYLLSYNEISSELPLHEYSRLDAIFRGTETELQSLMVALHHGHDSHNIQSRLKKLTENYMHYLSGVKEMCEGIWAKFNVSSMVLDGAVNWSFIVLWGLLCSERFFSTGHHATITAIRWEAAFNGFQGDFSSNLIPALLIGINTYASYILGATGLPLLLFWPYVQGKLCFAFEKAPLEENQRGEFLLNEEPERLHRPLFRLFIGFLLFFAIKLLFCMACAALHRRHLMVWKIFAPRFIYEGLTFLVMSMLCVLVYCAVVRVDGALNKWTDRIRKSQSS</sequence>
<dbReference type="InterPro" id="IPR037675">
    <property type="entry name" value="PIG-O_N"/>
</dbReference>
<dbReference type="GO" id="GO:0005789">
    <property type="term" value="C:endoplasmic reticulum membrane"/>
    <property type="evidence" value="ECO:0007669"/>
    <property type="project" value="UniProtKB-SubCell"/>
</dbReference>
<keyword evidence="6 13" id="KW-0812">Transmembrane</keyword>
<dbReference type="EMBL" id="KB307587">
    <property type="protein sequence ID" value="ELT98736.1"/>
    <property type="molecule type" value="Genomic_DNA"/>
</dbReference>
<comment type="pathway">
    <text evidence="2">Glycolipid biosynthesis; glycosylphosphatidylinositol-anchor biosynthesis.</text>
</comment>
<dbReference type="HOGENOM" id="CLU_004298_2_1_1"/>
<dbReference type="CDD" id="cd16023">
    <property type="entry name" value="GPI_EPT_3"/>
    <property type="match status" value="1"/>
</dbReference>
<evidence type="ECO:0000313" key="17">
    <source>
        <dbReference type="Proteomes" id="UP000014760"/>
    </source>
</evidence>
<dbReference type="UniPathway" id="UPA00196"/>
<dbReference type="Gene3D" id="3.40.720.10">
    <property type="entry name" value="Alkaline Phosphatase, subunit A"/>
    <property type="match status" value="1"/>
</dbReference>
<name>R7U4W7_CAPTE</name>
<evidence type="ECO:0000256" key="10">
    <source>
        <dbReference type="ARBA" id="ARBA00023180"/>
    </source>
</evidence>
<keyword evidence="8 13" id="KW-1133">Transmembrane helix</keyword>
<evidence type="ECO:0000256" key="5">
    <source>
        <dbReference type="ARBA" id="ARBA00022679"/>
    </source>
</evidence>
<dbReference type="EnsemblMetazoa" id="CapteT223087">
    <property type="protein sequence ID" value="CapteP223087"/>
    <property type="gene ID" value="CapteG223087"/>
</dbReference>
<comment type="similarity">
    <text evidence="3">Belongs to the PIGG/PIGN/PIGO family. PIGO subfamily.</text>
</comment>
<dbReference type="GO" id="GO:0006506">
    <property type="term" value="P:GPI anchor biosynthetic process"/>
    <property type="evidence" value="ECO:0007669"/>
    <property type="project" value="UniProtKB-UniPathway"/>
</dbReference>
<feature type="transmembrane region" description="Helical" evidence="13">
    <location>
        <begin position="523"/>
        <end position="542"/>
    </location>
</feature>
<evidence type="ECO:0000256" key="11">
    <source>
        <dbReference type="ARBA" id="ARBA00079084"/>
    </source>
</evidence>
<reference evidence="15 17" key="2">
    <citation type="journal article" date="2013" name="Nature">
        <title>Insights into bilaterian evolution from three spiralian genomes.</title>
        <authorList>
            <person name="Simakov O."/>
            <person name="Marletaz F."/>
            <person name="Cho S.J."/>
            <person name="Edsinger-Gonzales E."/>
            <person name="Havlak P."/>
            <person name="Hellsten U."/>
            <person name="Kuo D.H."/>
            <person name="Larsson T."/>
            <person name="Lv J."/>
            <person name="Arendt D."/>
            <person name="Savage R."/>
            <person name="Osoegawa K."/>
            <person name="de Jong P."/>
            <person name="Grimwood J."/>
            <person name="Chapman J.A."/>
            <person name="Shapiro H."/>
            <person name="Aerts A."/>
            <person name="Otillar R.P."/>
            <person name="Terry A.Y."/>
            <person name="Boore J.L."/>
            <person name="Grigoriev I.V."/>
            <person name="Lindberg D.R."/>
            <person name="Seaver E.C."/>
            <person name="Weisblat D.A."/>
            <person name="Putnam N.H."/>
            <person name="Rokhsar D.S."/>
        </authorList>
    </citation>
    <scope>NUCLEOTIDE SEQUENCE</scope>
    <source>
        <strain evidence="15 17">I ESC-2004</strain>
    </source>
</reference>
<evidence type="ECO:0000256" key="13">
    <source>
        <dbReference type="SAM" id="Phobius"/>
    </source>
</evidence>
<feature type="transmembrane region" description="Helical" evidence="13">
    <location>
        <begin position="579"/>
        <end position="601"/>
    </location>
</feature>
<dbReference type="FunFam" id="3.40.720.10:FF:000041">
    <property type="entry name" value="GPI ethanolamine phosphate transferase 3"/>
    <property type="match status" value="1"/>
</dbReference>
<dbReference type="PANTHER" id="PTHR23071">
    <property type="entry name" value="PHOSPHATIDYLINOSITOL GLYCAN"/>
    <property type="match status" value="1"/>
</dbReference>
<dbReference type="InterPro" id="IPR017850">
    <property type="entry name" value="Alkaline_phosphatase_core_sf"/>
</dbReference>
<dbReference type="InterPro" id="IPR045687">
    <property type="entry name" value="PIGG/GPI7_C"/>
</dbReference>
<keyword evidence="4" id="KW-0337">GPI-anchor biosynthesis</keyword>
<evidence type="ECO:0000256" key="6">
    <source>
        <dbReference type="ARBA" id="ARBA00022692"/>
    </source>
</evidence>
<accession>R7U4W7</accession>
<dbReference type="InterPro" id="IPR002591">
    <property type="entry name" value="Phosphodiest/P_Trfase"/>
</dbReference>
<keyword evidence="9 13" id="KW-0472">Membrane</keyword>
<evidence type="ECO:0000256" key="4">
    <source>
        <dbReference type="ARBA" id="ARBA00022502"/>
    </source>
</evidence>
<evidence type="ECO:0000256" key="7">
    <source>
        <dbReference type="ARBA" id="ARBA00022824"/>
    </source>
</evidence>
<evidence type="ECO:0000256" key="9">
    <source>
        <dbReference type="ARBA" id="ARBA00023136"/>
    </source>
</evidence>
<evidence type="ECO:0000313" key="16">
    <source>
        <dbReference type="EnsemblMetazoa" id="CapteP223087"/>
    </source>
</evidence>
<comment type="subcellular location">
    <subcellularLocation>
        <location evidence="1">Endoplasmic reticulum membrane</location>
        <topology evidence="1">Multi-pass membrane protein</topology>
    </subcellularLocation>
</comment>
<dbReference type="EMBL" id="AMQN01010342">
    <property type="status" value="NOT_ANNOTATED_CDS"/>
    <property type="molecule type" value="Genomic_DNA"/>
</dbReference>
<dbReference type="OMA" id="LAYHPWA"/>
<protein>
    <recommendedName>
        <fullName evidence="12">GPI ethanolamine phosphate transferase 3, catalytic subunit</fullName>
    </recommendedName>
    <alternativeName>
        <fullName evidence="11">Phosphatidylinositol-glycan biosynthesis class O protein</fullName>
    </alternativeName>
</protein>
<dbReference type="GO" id="GO:0051377">
    <property type="term" value="F:mannose-ethanolamine phosphotransferase activity"/>
    <property type="evidence" value="ECO:0007669"/>
    <property type="project" value="InterPro"/>
</dbReference>
<dbReference type="FunCoup" id="R7U4W7">
    <property type="interactions" value="1015"/>
</dbReference>
<evidence type="ECO:0000313" key="15">
    <source>
        <dbReference type="EMBL" id="ELT98736.1"/>
    </source>
</evidence>
<feature type="transmembrane region" description="Helical" evidence="13">
    <location>
        <begin position="7"/>
        <end position="30"/>
    </location>
</feature>
<keyword evidence="5" id="KW-0808">Transferase</keyword>
<reference evidence="17" key="1">
    <citation type="submission" date="2012-12" db="EMBL/GenBank/DDBJ databases">
        <authorList>
            <person name="Hellsten U."/>
            <person name="Grimwood J."/>
            <person name="Chapman J.A."/>
            <person name="Shapiro H."/>
            <person name="Aerts A."/>
            <person name="Otillar R.P."/>
            <person name="Terry A.Y."/>
            <person name="Boore J.L."/>
            <person name="Simakov O."/>
            <person name="Marletaz F."/>
            <person name="Cho S.-J."/>
            <person name="Edsinger-Gonzales E."/>
            <person name="Havlak P."/>
            <person name="Kuo D.-H."/>
            <person name="Larsson T."/>
            <person name="Lv J."/>
            <person name="Arendt D."/>
            <person name="Savage R."/>
            <person name="Osoegawa K."/>
            <person name="de Jong P."/>
            <person name="Lindberg D.R."/>
            <person name="Seaver E.C."/>
            <person name="Weisblat D.A."/>
            <person name="Putnam N.H."/>
            <person name="Grigoriev I.V."/>
            <person name="Rokhsar D.S."/>
        </authorList>
    </citation>
    <scope>NUCLEOTIDE SEQUENCE</scope>
    <source>
        <strain evidence="17">I ESC-2004</strain>
    </source>
</reference>
<feature type="domain" description="GPI ethanolamine phosphate transferase 2 C-terminal" evidence="14">
    <location>
        <begin position="477"/>
        <end position="621"/>
    </location>
</feature>
<dbReference type="SUPFAM" id="SSF53649">
    <property type="entry name" value="Alkaline phosphatase-like"/>
    <property type="match status" value="1"/>
</dbReference>
<feature type="transmembrane region" description="Helical" evidence="13">
    <location>
        <begin position="621"/>
        <end position="643"/>
    </location>
</feature>
<organism evidence="15">
    <name type="scientific">Capitella teleta</name>
    <name type="common">Polychaete worm</name>
    <dbReference type="NCBI Taxonomy" id="283909"/>
    <lineage>
        <taxon>Eukaryota</taxon>
        <taxon>Metazoa</taxon>
        <taxon>Spiralia</taxon>
        <taxon>Lophotrochozoa</taxon>
        <taxon>Annelida</taxon>
        <taxon>Polychaeta</taxon>
        <taxon>Sedentaria</taxon>
        <taxon>Scolecida</taxon>
        <taxon>Capitellidae</taxon>
        <taxon>Capitella</taxon>
    </lineage>
</organism>
<gene>
    <name evidence="15" type="ORF">CAPTEDRAFT_223087</name>
</gene>
<dbReference type="PANTHER" id="PTHR23071:SF1">
    <property type="entry name" value="GPI ETHANOLAMINE PHOSPHATE TRANSFERASE 3"/>
    <property type="match status" value="1"/>
</dbReference>
<dbReference type="Pfam" id="PF01663">
    <property type="entry name" value="Phosphodiest"/>
    <property type="match status" value="1"/>
</dbReference>
<evidence type="ECO:0000256" key="3">
    <source>
        <dbReference type="ARBA" id="ARBA00008695"/>
    </source>
</evidence>
<dbReference type="STRING" id="283909.R7U4W7"/>
<dbReference type="Pfam" id="PF19316">
    <property type="entry name" value="PIGO_PIGG"/>
    <property type="match status" value="1"/>
</dbReference>
<evidence type="ECO:0000259" key="14">
    <source>
        <dbReference type="Pfam" id="PF19316"/>
    </source>
</evidence>
<keyword evidence="17" id="KW-1185">Reference proteome</keyword>
<dbReference type="InterPro" id="IPR039524">
    <property type="entry name" value="PIGO/GPI13"/>
</dbReference>
<proteinExistence type="inferred from homology"/>
<evidence type="ECO:0000256" key="8">
    <source>
        <dbReference type="ARBA" id="ARBA00022989"/>
    </source>
</evidence>